<feature type="compositionally biased region" description="Polar residues" evidence="1">
    <location>
        <begin position="455"/>
        <end position="465"/>
    </location>
</feature>
<dbReference type="AlphaFoldDB" id="A0AAX4JTY7"/>
<proteinExistence type="predicted"/>
<feature type="region of interest" description="Disordered" evidence="1">
    <location>
        <begin position="254"/>
        <end position="297"/>
    </location>
</feature>
<organism evidence="3 4">
    <name type="scientific">Kwoniella dendrophila CBS 6074</name>
    <dbReference type="NCBI Taxonomy" id="1295534"/>
    <lineage>
        <taxon>Eukaryota</taxon>
        <taxon>Fungi</taxon>
        <taxon>Dikarya</taxon>
        <taxon>Basidiomycota</taxon>
        <taxon>Agaricomycotina</taxon>
        <taxon>Tremellomycetes</taxon>
        <taxon>Tremellales</taxon>
        <taxon>Cryptococcaceae</taxon>
        <taxon>Kwoniella</taxon>
    </lineage>
</organism>
<dbReference type="Pfam" id="PF18596">
    <property type="entry name" value="Sld7_C"/>
    <property type="match status" value="1"/>
</dbReference>
<evidence type="ECO:0000313" key="3">
    <source>
        <dbReference type="EMBL" id="WWC88002.1"/>
    </source>
</evidence>
<feature type="compositionally biased region" description="Acidic residues" evidence="1">
    <location>
        <begin position="426"/>
        <end position="436"/>
    </location>
</feature>
<sequence length="650" mass="71991">MTTIPSHLASVGPSPSRNPFARPKLGGTSSSSFSRKTLLPSILSPVKSTSIATNAQSPLATPSSGKSRSAWRLLWRGGLEIGNEGWRLDGITFFALLSFPLPTPSTAKETNPFDVPIQPNPLSTPGNNGTSTPGGGYGPQSPFPLTNRDTDLCLSLESMRGRKYLQIRGMVDLPGDELLEGESEDNDSDGLNGNNIQMSISPQAPLLAAYFTGLLCRNSILNKNGRTLNAILIGLGDEDIDSTNNSTILVYGQKQDHASDDNGQSTLKLCVGKRKPPPPPPSAKKVKPGEPLPRAPLFFPVKSKRTSLFPSRSLSRTSSISSSIYQPPQPQAQSQSLSNHAELSHHAQSLPNAPLLGRSPGRRGEKRPRKMEFDDDRVVDENDRKRKAGKIVRDNFESSSSSSTKMAKKLSGRKGEYGVDVQRNEEDNEDEEEEEDIFGKRGKSITPIPPILMSRTKSTESTGELTSHEQSDGPLDMDSNSINKNNKRNKVPQQVLDNKAVIRKQTLILLENRGIPRTHESFKDVFGMTTKGTYFAFRERLQIDHITKPEIQTIINIHLNMYLPSSLTSLLQSNQPYQYQSDEKQHEEDSKLDKLVKLETNTSTTTKKENYQEIDLEGTFLQKIHMTSHQHHIEYDSKIKLESVVEEEEE</sequence>
<dbReference type="RefSeq" id="XP_066074765.1">
    <property type="nucleotide sequence ID" value="XM_066218668.1"/>
</dbReference>
<keyword evidence="4" id="KW-1185">Reference proteome</keyword>
<gene>
    <name evidence="3" type="ORF">L201_002904</name>
</gene>
<feature type="region of interest" description="Disordered" evidence="1">
    <location>
        <begin position="309"/>
        <end position="489"/>
    </location>
</feature>
<evidence type="ECO:0000259" key="2">
    <source>
        <dbReference type="Pfam" id="PF18596"/>
    </source>
</evidence>
<name>A0AAX4JTY7_9TREE</name>
<feature type="compositionally biased region" description="Basic residues" evidence="1">
    <location>
        <begin position="360"/>
        <end position="369"/>
    </location>
</feature>
<reference evidence="3 4" key="1">
    <citation type="submission" date="2024-01" db="EMBL/GenBank/DDBJ databases">
        <title>Comparative genomics of Cryptococcus and Kwoniella reveals pathogenesis evolution and contrasting modes of karyotype evolution via chromosome fusion or intercentromeric recombination.</title>
        <authorList>
            <person name="Coelho M.A."/>
            <person name="David-Palma M."/>
            <person name="Shea T."/>
            <person name="Bowers K."/>
            <person name="McGinley-Smith S."/>
            <person name="Mohammad A.W."/>
            <person name="Gnirke A."/>
            <person name="Yurkov A.M."/>
            <person name="Nowrousian M."/>
            <person name="Sun S."/>
            <person name="Cuomo C.A."/>
            <person name="Heitman J."/>
        </authorList>
    </citation>
    <scope>NUCLEOTIDE SEQUENCE [LARGE SCALE GENOMIC DNA]</scope>
    <source>
        <strain evidence="3 4">CBS 6074</strain>
    </source>
</reference>
<dbReference type="EMBL" id="CP144100">
    <property type="protein sequence ID" value="WWC88002.1"/>
    <property type="molecule type" value="Genomic_DNA"/>
</dbReference>
<dbReference type="InterPro" id="IPR041260">
    <property type="entry name" value="Sld7_C"/>
</dbReference>
<evidence type="ECO:0000313" key="4">
    <source>
        <dbReference type="Proteomes" id="UP001355207"/>
    </source>
</evidence>
<feature type="compositionally biased region" description="Low complexity" evidence="1">
    <location>
        <begin position="309"/>
        <end position="338"/>
    </location>
</feature>
<evidence type="ECO:0000256" key="1">
    <source>
        <dbReference type="SAM" id="MobiDB-lite"/>
    </source>
</evidence>
<feature type="region of interest" description="Disordered" evidence="1">
    <location>
        <begin position="1"/>
        <end position="34"/>
    </location>
</feature>
<accession>A0AAX4JTY7</accession>
<feature type="domain" description="Sld7 C-terminal" evidence="2">
    <location>
        <begin position="498"/>
        <end position="563"/>
    </location>
</feature>
<protein>
    <recommendedName>
        <fullName evidence="2">Sld7 C-terminal domain-containing protein</fullName>
    </recommendedName>
</protein>
<feature type="region of interest" description="Disordered" evidence="1">
    <location>
        <begin position="118"/>
        <end position="141"/>
    </location>
</feature>
<dbReference type="Proteomes" id="UP001355207">
    <property type="component" value="Chromosome 3"/>
</dbReference>
<dbReference type="GeneID" id="91093575"/>
<feature type="compositionally biased region" description="Basic and acidic residues" evidence="1">
    <location>
        <begin position="413"/>
        <end position="425"/>
    </location>
</feature>